<feature type="signal peptide" evidence="1">
    <location>
        <begin position="1"/>
        <end position="22"/>
    </location>
</feature>
<dbReference type="Proteomes" id="UP001251857">
    <property type="component" value="Unassembled WGS sequence"/>
</dbReference>
<sequence>MTPGTAAVTLVVGMLVSGHLLAGEGSGAAEPNDTVDDESSWTVEALPRSSSVRYTTNGHAVHGHQFGFLKQAGSCGADVVWLTWSSPHDGLIDYKGQTAEVRLTVADTTRLLRIPIVAVSSINKILHVAVMTNLAADHRLKLLLASSDEASVTVVAPKELVGHVDVSSERFDITGFATAHEQATEACQSL</sequence>
<evidence type="ECO:0000313" key="3">
    <source>
        <dbReference type="Proteomes" id="UP001251857"/>
    </source>
</evidence>
<feature type="chain" id="PRO_5045646621" evidence="1">
    <location>
        <begin position="23"/>
        <end position="190"/>
    </location>
</feature>
<organism evidence="2 3">
    <name type="scientific">Spectribacter hydrogenoxidans</name>
    <dbReference type="NCBI Taxonomy" id="3075608"/>
    <lineage>
        <taxon>Bacteria</taxon>
        <taxon>Pseudomonadati</taxon>
        <taxon>Pseudomonadota</taxon>
        <taxon>Gammaproteobacteria</taxon>
        <taxon>Salinisphaerales</taxon>
        <taxon>Salinisphaeraceae</taxon>
        <taxon>Spectribacter</taxon>
    </lineage>
</organism>
<evidence type="ECO:0000313" key="2">
    <source>
        <dbReference type="EMBL" id="MDT0636348.1"/>
    </source>
</evidence>
<gene>
    <name evidence="2" type="ORF">RM532_15465</name>
</gene>
<keyword evidence="1" id="KW-0732">Signal</keyword>
<proteinExistence type="predicted"/>
<dbReference type="RefSeq" id="WP_311654242.1">
    <property type="nucleotide sequence ID" value="NZ_JAVRIB010000029.1"/>
</dbReference>
<reference evidence="2 3" key="1">
    <citation type="submission" date="2023-09" db="EMBL/GenBank/DDBJ databases">
        <authorList>
            <person name="Rey-Velasco X."/>
        </authorList>
    </citation>
    <scope>NUCLEOTIDE SEQUENCE [LARGE SCALE GENOMIC DNA]</scope>
    <source>
        <strain evidence="2 3">W335</strain>
    </source>
</reference>
<evidence type="ECO:0000256" key="1">
    <source>
        <dbReference type="SAM" id="SignalP"/>
    </source>
</evidence>
<name>A0ABU3C454_9GAMM</name>
<comment type="caution">
    <text evidence="2">The sequence shown here is derived from an EMBL/GenBank/DDBJ whole genome shotgun (WGS) entry which is preliminary data.</text>
</comment>
<accession>A0ABU3C454</accession>
<protein>
    <submittedName>
        <fullName evidence="2">Uncharacterized protein</fullName>
    </submittedName>
</protein>
<dbReference type="EMBL" id="JAVRIB010000029">
    <property type="protein sequence ID" value="MDT0636348.1"/>
    <property type="molecule type" value="Genomic_DNA"/>
</dbReference>
<keyword evidence="3" id="KW-1185">Reference proteome</keyword>